<dbReference type="InterPro" id="IPR029030">
    <property type="entry name" value="Caspase-like_dom_sf"/>
</dbReference>
<dbReference type="Pfam" id="PF01364">
    <property type="entry name" value="Peptidase_C25"/>
    <property type="match status" value="1"/>
</dbReference>
<dbReference type="Gene3D" id="3.40.50.1460">
    <property type="match status" value="1"/>
</dbReference>
<evidence type="ECO:0000256" key="1">
    <source>
        <dbReference type="SAM" id="MobiDB-lite"/>
    </source>
</evidence>
<feature type="domain" description="Gingipain" evidence="2">
    <location>
        <begin position="400"/>
        <end position="751"/>
    </location>
</feature>
<evidence type="ECO:0000313" key="3">
    <source>
        <dbReference type="EMBL" id="QWG06555.1"/>
    </source>
</evidence>
<organism evidence="3 4">
    <name type="scientific">Flammeovirga kamogawensis</name>
    <dbReference type="NCBI Taxonomy" id="373891"/>
    <lineage>
        <taxon>Bacteria</taxon>
        <taxon>Pseudomonadati</taxon>
        <taxon>Bacteroidota</taxon>
        <taxon>Cytophagia</taxon>
        <taxon>Cytophagales</taxon>
        <taxon>Flammeovirgaceae</taxon>
        <taxon>Flammeovirga</taxon>
    </lineage>
</organism>
<proteinExistence type="predicted"/>
<dbReference type="Proteomes" id="UP000682802">
    <property type="component" value="Chromosome 1"/>
</dbReference>
<dbReference type="InterPro" id="IPR001769">
    <property type="entry name" value="Gingipain"/>
</dbReference>
<protein>
    <recommendedName>
        <fullName evidence="2">Gingipain domain-containing protein</fullName>
    </recommendedName>
</protein>
<reference evidence="3 4" key="1">
    <citation type="submission" date="2021-05" db="EMBL/GenBank/DDBJ databases">
        <title>Comparative genomic studies on the polysaccharide-degrading batcterial strains of the Flammeovirga genus.</title>
        <authorList>
            <person name="Zewei F."/>
            <person name="Zheng Z."/>
            <person name="Yu L."/>
            <person name="Ruyue G."/>
            <person name="Yanhong M."/>
            <person name="Yuanyuan C."/>
            <person name="Jingyan G."/>
            <person name="Wenjun H."/>
        </authorList>
    </citation>
    <scope>NUCLEOTIDE SEQUENCE [LARGE SCALE GENOMIC DNA]</scope>
    <source>
        <strain evidence="3 4">YS10</strain>
    </source>
</reference>
<dbReference type="SUPFAM" id="SSF52129">
    <property type="entry name" value="Caspase-like"/>
    <property type="match status" value="1"/>
</dbReference>
<gene>
    <name evidence="3" type="ORF">KM029_14670</name>
</gene>
<dbReference type="EMBL" id="CP076128">
    <property type="protein sequence ID" value="QWG06555.1"/>
    <property type="molecule type" value="Genomic_DNA"/>
</dbReference>
<keyword evidence="4" id="KW-1185">Reference proteome</keyword>
<evidence type="ECO:0000313" key="4">
    <source>
        <dbReference type="Proteomes" id="UP000682802"/>
    </source>
</evidence>
<dbReference type="RefSeq" id="WP_158631071.1">
    <property type="nucleotide sequence ID" value="NZ_CP076128.1"/>
</dbReference>
<dbReference type="Gene3D" id="2.60.40.4070">
    <property type="match status" value="1"/>
</dbReference>
<name>A0ABX8GSK4_9BACT</name>
<sequence>MDRINTWRNLVNGKRFYRMEVRENGIYRLTYSELGNEVTSQNPRNFRMFRRGQEIAIHIEGESDGSFDTGDYIEFYGEPNDGQTDRYLFRDTTELYNPYQPIYSKTAVYFLSIDVVNISTPPKRIETLNADPSGASLVTEHWYTETYIKKNASEPKRNFDLRTSFSQGESTNGSDRTSFSSSFRGPRSWTTYNPDKEPQATTFQLQVEDLNESSTSFSATLESRVLNFSSNQALFNFKAGNSIYPPFTINEYEVSKEISLELDLLDFGSGNQGTVVVISDSNTGSKPTDINQQGIMYFTLTYPQLHSSINNTDKKFFLYSDIKKKITAPSSNSSNFYNINNPYSPSLYAKNSTGGNYECVIDANNNNKKAEIYFSASSKSVSNLVKAEFDLTNSTLNYNYLIISHKELMKYEAVTSYANYRKSPTGGSNNVYIAEINKLYNTFSWGEYTPLAVRNTIDLLRNESLNNVLILGKGLDLNDDPYEKTYTQERGKHYIPTFGYPGADNAYSMGFDGNELGVVPIGRIAAITYDDIINYLQKVQEHEALEFDALWRKKALHLSGGATASQQEKFKGIIDNYSAIFIDTLEGGTVETVSRESDGVIEFVDVTKVVNQGISLMTFFGHSSAESADIDIGYASDPTKGYANQGKYPFILMSGCGGGNLFTTSKSWGEDWIETPNKGAIGFMAKSGLGNSYELEVFGDNYYEATYKDEIGKSIGYHILKTHEKSLEGNPSLPRIATVEQFGYQGDPFIKISPSKIDFSINTKSIKTKPQSSNTINSDDDFYTLDFTIDNLGKIDLSRNKLFIEIKRRYPSGELSKSNFITSITPPFNSTPISLKILNSEEDKSEGSGLNNIIIIIGSDSTENGVTTTDPDYENTLSNNSYSFSQEFVEDKVSILYPKNESVIHDSNIKFSIFDYSFIKKDHSFILEIDSDSTFFNKSSIELTGNQLLETSINLRDLPSLNIQDTTVIYARVKFKDLKDATWETISFTYLNKNNGFGWMQSDYYQMNSNNRRALNLEEKNDKLKWTFPNNKVEINVKTTGASDFSYKVTLNGDTLITSKTCLKKYKTEALIFMIFDQASGEIIPADAYWWANRYCGPGYPSVSIKLGSEDLNRSGYQGNINDEDYPIEPITKYGPYSLFQYPKTQYLKDGDYILAFCAGNFNFNPDTTKKEDLDAYRLNMEAMRVAGFDIDALKNLPPGTPFIGWLKFKDQSFIPQVKYGSDTMKELESDFSIQPNITEGFIDSSPIGPSNNFERLWINVDNSNGNIINTVQGLDLLSDGTYQSTDLYTFNSGTSSQGIDLQSEINNINQYNLIRIRSNLVSNNLITPIPPQLKNWRVSYAELPEGVIIYNNLNDNSTTRTIQQGEESNYNFTFKNISSKAFSDSLITTINYQSSSNTYLDSIVLPPIISRGEYNITYNPKNWEQKIIGETNLTFFVNQDQKQLENYINNNYAYGKMNVLSDSTNPNIEVLFDGDRIMNKDIVSPSASVTISLLDENPYLNLEDYFNTENNSLLKIYLSAEVTIDNNEKSSVDYILIEPTSFDIKTVKGQNQIIASFNINEAVPDNLLDIDNLLKAGEYTLRVEGSDVTGNVIGKGSIETSNKRPFLEVSFKIDKEAGITNIYPYPNPFSDKVKFVFQITGIEVPMQMKIQIMTVTGRVVKEIFQDELGPIRIGTNISEYAWDGKDEFGDQLANGVYLYRVIIPQKTNNEFKHIETSKDNLFKQNIGKLYLLR</sequence>
<evidence type="ECO:0000259" key="2">
    <source>
        <dbReference type="Pfam" id="PF01364"/>
    </source>
</evidence>
<feature type="region of interest" description="Disordered" evidence="1">
    <location>
        <begin position="163"/>
        <end position="198"/>
    </location>
</feature>
<accession>A0ABX8GSK4</accession>